<sequence>MLGNSLHSGAARAALKRNHINHSENSISSSQNCVHTRTLAATAPLFSGAGVGGAVGGVGGRSGGVGGAPSLTAPLSPAADRSGEGVQRSERRGNSRGKRIGEASAEGGGAPASFAKREKMQKEHCDKSCQVPGKLSAGARTAGLPVRQF</sequence>
<organism evidence="2 3">
    <name type="scientific">Eumeta variegata</name>
    <name type="common">Bagworm moth</name>
    <name type="synonym">Eumeta japonica</name>
    <dbReference type="NCBI Taxonomy" id="151549"/>
    <lineage>
        <taxon>Eukaryota</taxon>
        <taxon>Metazoa</taxon>
        <taxon>Ecdysozoa</taxon>
        <taxon>Arthropoda</taxon>
        <taxon>Hexapoda</taxon>
        <taxon>Insecta</taxon>
        <taxon>Pterygota</taxon>
        <taxon>Neoptera</taxon>
        <taxon>Endopterygota</taxon>
        <taxon>Lepidoptera</taxon>
        <taxon>Glossata</taxon>
        <taxon>Ditrysia</taxon>
        <taxon>Tineoidea</taxon>
        <taxon>Psychidae</taxon>
        <taxon>Oiketicinae</taxon>
        <taxon>Eumeta</taxon>
    </lineage>
</organism>
<dbReference type="AlphaFoldDB" id="A0A4C1UVS7"/>
<evidence type="ECO:0000313" key="2">
    <source>
        <dbReference type="EMBL" id="GBP30092.1"/>
    </source>
</evidence>
<comment type="caution">
    <text evidence="2">The sequence shown here is derived from an EMBL/GenBank/DDBJ whole genome shotgun (WGS) entry which is preliminary data.</text>
</comment>
<evidence type="ECO:0000256" key="1">
    <source>
        <dbReference type="SAM" id="MobiDB-lite"/>
    </source>
</evidence>
<evidence type="ECO:0000313" key="3">
    <source>
        <dbReference type="Proteomes" id="UP000299102"/>
    </source>
</evidence>
<accession>A0A4C1UVS7</accession>
<feature type="compositionally biased region" description="Low complexity" evidence="1">
    <location>
        <begin position="68"/>
        <end position="79"/>
    </location>
</feature>
<feature type="compositionally biased region" description="Gly residues" evidence="1">
    <location>
        <begin position="56"/>
        <end position="67"/>
    </location>
</feature>
<keyword evidence="3" id="KW-1185">Reference proteome</keyword>
<feature type="compositionally biased region" description="Basic and acidic residues" evidence="1">
    <location>
        <begin position="115"/>
        <end position="127"/>
    </location>
</feature>
<reference evidence="2 3" key="1">
    <citation type="journal article" date="2019" name="Commun. Biol.">
        <title>The bagworm genome reveals a unique fibroin gene that provides high tensile strength.</title>
        <authorList>
            <person name="Kono N."/>
            <person name="Nakamura H."/>
            <person name="Ohtoshi R."/>
            <person name="Tomita M."/>
            <person name="Numata K."/>
            <person name="Arakawa K."/>
        </authorList>
    </citation>
    <scope>NUCLEOTIDE SEQUENCE [LARGE SCALE GENOMIC DNA]</scope>
</reference>
<protein>
    <submittedName>
        <fullName evidence="2">Uncharacterized protein</fullName>
    </submittedName>
</protein>
<name>A0A4C1UVS7_EUMVA</name>
<gene>
    <name evidence="2" type="ORF">EVAR_14611_1</name>
</gene>
<dbReference type="EMBL" id="BGZK01000228">
    <property type="protein sequence ID" value="GBP30092.1"/>
    <property type="molecule type" value="Genomic_DNA"/>
</dbReference>
<dbReference type="Proteomes" id="UP000299102">
    <property type="component" value="Unassembled WGS sequence"/>
</dbReference>
<feature type="compositionally biased region" description="Basic and acidic residues" evidence="1">
    <location>
        <begin position="81"/>
        <end position="93"/>
    </location>
</feature>
<feature type="region of interest" description="Disordered" evidence="1">
    <location>
        <begin position="56"/>
        <end position="149"/>
    </location>
</feature>
<proteinExistence type="predicted"/>